<feature type="compositionally biased region" description="Basic and acidic residues" evidence="1">
    <location>
        <begin position="28"/>
        <end position="37"/>
    </location>
</feature>
<name>A0A7S3IV64_9SPIT</name>
<accession>A0A7S3IV64</accession>
<dbReference type="AlphaFoldDB" id="A0A7S3IV64"/>
<evidence type="ECO:0000256" key="1">
    <source>
        <dbReference type="SAM" id="MobiDB-lite"/>
    </source>
</evidence>
<feature type="compositionally biased region" description="Basic and acidic residues" evidence="1">
    <location>
        <begin position="1"/>
        <end position="21"/>
    </location>
</feature>
<evidence type="ECO:0000313" key="2">
    <source>
        <dbReference type="EMBL" id="CAE0332416.1"/>
    </source>
</evidence>
<feature type="region of interest" description="Disordered" evidence="1">
    <location>
        <begin position="140"/>
        <end position="161"/>
    </location>
</feature>
<protein>
    <submittedName>
        <fullName evidence="2">Uncharacterized protein</fullName>
    </submittedName>
</protein>
<gene>
    <name evidence="2" type="ORF">SINC0208_LOCUS13052</name>
</gene>
<dbReference type="EMBL" id="HBIH01032644">
    <property type="protein sequence ID" value="CAE0332416.1"/>
    <property type="molecule type" value="Transcribed_RNA"/>
</dbReference>
<feature type="region of interest" description="Disordered" evidence="1">
    <location>
        <begin position="1"/>
        <end position="37"/>
    </location>
</feature>
<proteinExistence type="predicted"/>
<reference evidence="2" key="1">
    <citation type="submission" date="2021-01" db="EMBL/GenBank/DDBJ databases">
        <authorList>
            <person name="Corre E."/>
            <person name="Pelletier E."/>
            <person name="Niang G."/>
            <person name="Scheremetjew M."/>
            <person name="Finn R."/>
            <person name="Kale V."/>
            <person name="Holt S."/>
            <person name="Cochrane G."/>
            <person name="Meng A."/>
            <person name="Brown T."/>
            <person name="Cohen L."/>
        </authorList>
    </citation>
    <scope>NUCLEOTIDE SEQUENCE</scope>
    <source>
        <strain evidence="2">S3</strain>
    </source>
</reference>
<sequence length="161" mass="18765">MHENLAVIDKKPSKPKKKEDQPNNSDGDEPKELDRTDVYFQYTPLGETLKEAIQELELEEGAFETIKQTFNEKMKEEFAEHFKGTSTSSASRFKLNGDNCSYNNNMDFWFFNTGSYNLQMEDNTEIKDSEITFAMVPHDDFQMKSCQKPKPKDKKNKKVKK</sequence>
<organism evidence="2">
    <name type="scientific">Strombidium inclinatum</name>
    <dbReference type="NCBI Taxonomy" id="197538"/>
    <lineage>
        <taxon>Eukaryota</taxon>
        <taxon>Sar</taxon>
        <taxon>Alveolata</taxon>
        <taxon>Ciliophora</taxon>
        <taxon>Intramacronucleata</taxon>
        <taxon>Spirotrichea</taxon>
        <taxon>Oligotrichia</taxon>
        <taxon>Strombidiidae</taxon>
        <taxon>Strombidium</taxon>
    </lineage>
</organism>
<feature type="compositionally biased region" description="Basic residues" evidence="1">
    <location>
        <begin position="147"/>
        <end position="161"/>
    </location>
</feature>